<keyword evidence="15" id="KW-1185">Reference proteome</keyword>
<dbReference type="Pfam" id="PF03838">
    <property type="entry name" value="RecU"/>
    <property type="match status" value="1"/>
</dbReference>
<dbReference type="AlphaFoldDB" id="G5GGS7"/>
<dbReference type="GO" id="GO:0005737">
    <property type="term" value="C:cytoplasm"/>
    <property type="evidence" value="ECO:0007669"/>
    <property type="project" value="UniProtKB-SubCell"/>
</dbReference>
<accession>G5GGS7</accession>
<evidence type="ECO:0000256" key="2">
    <source>
        <dbReference type="ARBA" id="ARBA00022490"/>
    </source>
</evidence>
<evidence type="ECO:0000256" key="10">
    <source>
        <dbReference type="ARBA" id="ARBA00023204"/>
    </source>
</evidence>
<comment type="caution">
    <text evidence="14">The sequence shown here is derived from an EMBL/GenBank/DDBJ whole genome shotgun (WGS) entry which is preliminary data.</text>
</comment>
<keyword evidence="4 13" id="KW-0479">Metal-binding</keyword>
<dbReference type="RefSeq" id="WP_005539961.1">
    <property type="nucleotide sequence ID" value="NZ_JH378830.1"/>
</dbReference>
<keyword evidence="10 13" id="KW-0234">DNA repair</keyword>
<gene>
    <name evidence="13" type="primary">recU</name>
    <name evidence="14" type="ORF">HMPREF9333_00767</name>
</gene>
<dbReference type="InterPro" id="IPR011856">
    <property type="entry name" value="tRNA_endonuc-like_dom_sf"/>
</dbReference>
<evidence type="ECO:0000256" key="11">
    <source>
        <dbReference type="ARBA" id="ARBA00023447"/>
    </source>
</evidence>
<dbReference type="PIRSF" id="PIRSF037785">
    <property type="entry name" value="RecU"/>
    <property type="match status" value="1"/>
</dbReference>
<dbReference type="HAMAP" id="MF_00130">
    <property type="entry name" value="RecU"/>
    <property type="match status" value="1"/>
</dbReference>
<keyword evidence="3 13" id="KW-0540">Nuclease</keyword>
<dbReference type="GO" id="GO:0006281">
    <property type="term" value="P:DNA repair"/>
    <property type="evidence" value="ECO:0007669"/>
    <property type="project" value="UniProtKB-UniRule"/>
</dbReference>
<feature type="binding site" evidence="13">
    <location>
        <position position="77"/>
    </location>
    <ligand>
        <name>Mg(2+)</name>
        <dbReference type="ChEBI" id="CHEBI:18420"/>
    </ligand>
</feature>
<dbReference type="GO" id="GO:0000287">
    <property type="term" value="F:magnesium ion binding"/>
    <property type="evidence" value="ECO:0007669"/>
    <property type="project" value="UniProtKB-UniRule"/>
</dbReference>
<evidence type="ECO:0000313" key="14">
    <source>
        <dbReference type="EMBL" id="EHI55985.1"/>
    </source>
</evidence>
<comment type="subcellular location">
    <subcellularLocation>
        <location evidence="1 13">Cytoplasm</location>
    </subcellularLocation>
</comment>
<evidence type="ECO:0000256" key="9">
    <source>
        <dbReference type="ARBA" id="ARBA00023172"/>
    </source>
</evidence>
<keyword evidence="5 13" id="KW-0255">Endonuclease</keyword>
<dbReference type="SUPFAM" id="SSF52980">
    <property type="entry name" value="Restriction endonuclease-like"/>
    <property type="match status" value="1"/>
</dbReference>
<evidence type="ECO:0000256" key="6">
    <source>
        <dbReference type="ARBA" id="ARBA00022763"/>
    </source>
</evidence>
<keyword evidence="2 13" id="KW-0963">Cytoplasm</keyword>
<evidence type="ECO:0000256" key="4">
    <source>
        <dbReference type="ARBA" id="ARBA00022723"/>
    </source>
</evidence>
<comment type="function">
    <text evidence="13">Endonuclease that resolves Holliday junction intermediates in genetic recombination. Cleaves mobile four-strand junctions by introducing symmetrical nicks in paired strands. Promotes annealing of linear ssDNA with homologous dsDNA. Required for DNA repair, homologous recombination and chromosome segregation.</text>
</comment>
<dbReference type="eggNOG" id="COG3331">
    <property type="taxonomic scope" value="Bacteria"/>
</dbReference>
<reference evidence="14 15" key="1">
    <citation type="submission" date="2011-08" db="EMBL/GenBank/DDBJ databases">
        <title>The Genome Sequence of Johnsonella ignava ATCC 51276.</title>
        <authorList>
            <consortium name="The Broad Institute Genome Sequencing Platform"/>
            <person name="Earl A."/>
            <person name="Ward D."/>
            <person name="Feldgarden M."/>
            <person name="Gevers D."/>
            <person name="Izard J."/>
            <person name="Blanton J.M."/>
            <person name="Baranova O.V."/>
            <person name="Dewhirst F.E."/>
            <person name="Young S.K."/>
            <person name="Zeng Q."/>
            <person name="Gargeya S."/>
            <person name="Fitzgerald M."/>
            <person name="Haas B."/>
            <person name="Abouelleil A."/>
            <person name="Alvarado L."/>
            <person name="Arachchi H.M."/>
            <person name="Berlin A."/>
            <person name="Brown A."/>
            <person name="Chapman S.B."/>
            <person name="Chen Z."/>
            <person name="Dunbar C."/>
            <person name="Freedman E."/>
            <person name="Gearin G."/>
            <person name="Gellesch M."/>
            <person name="Goldberg J."/>
            <person name="Griggs A."/>
            <person name="Gujja S."/>
            <person name="Heiman D."/>
            <person name="Howarth C."/>
            <person name="Larson L."/>
            <person name="Lui A."/>
            <person name="MacDonald P.J.P."/>
            <person name="Montmayeur A."/>
            <person name="Murphy C."/>
            <person name="Neiman D."/>
            <person name="Pearson M."/>
            <person name="Priest M."/>
            <person name="Roberts A."/>
            <person name="Saif S."/>
            <person name="Shea T."/>
            <person name="Shenoy N."/>
            <person name="Sisk P."/>
            <person name="Stolte C."/>
            <person name="Sykes S."/>
            <person name="Wortman J."/>
            <person name="Nusbaum C."/>
            <person name="Birren B."/>
        </authorList>
    </citation>
    <scope>NUCLEOTIDE SEQUENCE [LARGE SCALE GENOMIC DNA]</scope>
    <source>
        <strain evidence="14 15">ATCC 51276</strain>
    </source>
</reference>
<comment type="catalytic activity">
    <reaction evidence="13">
        <text>Endonucleolytic cleavage at a junction such as a reciprocal single-stranded crossover between two homologous DNA duplexes (Holliday junction).</text>
        <dbReference type="EC" id="3.1.21.10"/>
    </reaction>
</comment>
<evidence type="ECO:0000313" key="15">
    <source>
        <dbReference type="Proteomes" id="UP000003011"/>
    </source>
</evidence>
<comment type="cofactor">
    <cofactor evidence="13">
        <name>Mg(2+)</name>
        <dbReference type="ChEBI" id="CHEBI:18420"/>
    </cofactor>
    <text evidence="13">Binds 1 Mg(2+) ion per subunit.</text>
</comment>
<dbReference type="GO" id="GO:0006310">
    <property type="term" value="P:DNA recombination"/>
    <property type="evidence" value="ECO:0007669"/>
    <property type="project" value="UniProtKB-UniRule"/>
</dbReference>
<keyword evidence="8 13" id="KW-0460">Magnesium</keyword>
<dbReference type="Proteomes" id="UP000003011">
    <property type="component" value="Unassembled WGS sequence"/>
</dbReference>
<feature type="binding site" evidence="13">
    <location>
        <position position="95"/>
    </location>
    <ligand>
        <name>Mg(2+)</name>
        <dbReference type="ChEBI" id="CHEBI:18420"/>
    </ligand>
</feature>
<protein>
    <recommendedName>
        <fullName evidence="12 13">Holliday junction resolvase RecU</fullName>
        <ecNumber evidence="13">3.1.21.10</ecNumber>
    </recommendedName>
    <alternativeName>
        <fullName evidence="13">Recombination protein U homolog</fullName>
    </alternativeName>
</protein>
<sequence length="178" mass="20642">MATWKSRGLRGSALEDMINYTNEIYKSEGLALVQKIPTPITPVNIDRTSRHITLAYFDKKSTVDYIGVVQGIPVCFDAKECAAEIFPLSNVHIHQMEFMRAFEKQAGTAFLIVFFTSKNEAYYIPFSTLSEFWQRMLDGGKKSFSYNELDKSLLINIKNDFMLHYLEQLEIDLKNRYR</sequence>
<feature type="binding site" evidence="13">
    <location>
        <position position="62"/>
    </location>
    <ligand>
        <name>Mg(2+)</name>
        <dbReference type="ChEBI" id="CHEBI:18420"/>
    </ligand>
</feature>
<keyword evidence="7 13" id="KW-0378">Hydrolase</keyword>
<dbReference type="InterPro" id="IPR011335">
    <property type="entry name" value="Restrct_endonuc-II-like"/>
</dbReference>
<dbReference type="CDD" id="cd22354">
    <property type="entry name" value="RecU-like"/>
    <property type="match status" value="1"/>
</dbReference>
<comment type="similarity">
    <text evidence="11 13">Belongs to the RecU family.</text>
</comment>
<dbReference type="PATRIC" id="fig|679200.3.peg.809"/>
<keyword evidence="9 13" id="KW-0233">DNA recombination</keyword>
<dbReference type="Gene3D" id="3.40.1350.10">
    <property type="match status" value="1"/>
</dbReference>
<evidence type="ECO:0000256" key="5">
    <source>
        <dbReference type="ARBA" id="ARBA00022759"/>
    </source>
</evidence>
<dbReference type="GO" id="GO:0008821">
    <property type="term" value="F:crossover junction DNA endonuclease activity"/>
    <property type="evidence" value="ECO:0007669"/>
    <property type="project" value="UniProtKB-EC"/>
</dbReference>
<dbReference type="GO" id="GO:0003676">
    <property type="term" value="F:nucleic acid binding"/>
    <property type="evidence" value="ECO:0007669"/>
    <property type="project" value="InterPro"/>
</dbReference>
<organism evidence="14 15">
    <name type="scientific">Johnsonella ignava ATCC 51276</name>
    <dbReference type="NCBI Taxonomy" id="679200"/>
    <lineage>
        <taxon>Bacteria</taxon>
        <taxon>Bacillati</taxon>
        <taxon>Bacillota</taxon>
        <taxon>Clostridia</taxon>
        <taxon>Lachnospirales</taxon>
        <taxon>Lachnospiraceae</taxon>
        <taxon>Johnsonella</taxon>
    </lineage>
</organism>
<evidence type="ECO:0000256" key="7">
    <source>
        <dbReference type="ARBA" id="ARBA00022801"/>
    </source>
</evidence>
<dbReference type="OrthoDB" id="9783592at2"/>
<dbReference type="HOGENOM" id="CLU_096340_0_1_9"/>
<proteinExistence type="inferred from homology"/>
<name>G5GGS7_9FIRM</name>
<evidence type="ECO:0000256" key="1">
    <source>
        <dbReference type="ARBA" id="ARBA00004496"/>
    </source>
</evidence>
<feature type="binding site" evidence="13">
    <location>
        <position position="64"/>
    </location>
    <ligand>
        <name>Mg(2+)</name>
        <dbReference type="ChEBI" id="CHEBI:18420"/>
    </ligand>
</feature>
<evidence type="ECO:0000256" key="12">
    <source>
        <dbReference type="ARBA" id="ARBA00029523"/>
    </source>
</evidence>
<dbReference type="STRING" id="679200.HMPREF9333_00767"/>
<dbReference type="GO" id="GO:0007059">
    <property type="term" value="P:chromosome segregation"/>
    <property type="evidence" value="ECO:0007669"/>
    <property type="project" value="UniProtKB-UniRule"/>
</dbReference>
<evidence type="ECO:0000256" key="13">
    <source>
        <dbReference type="HAMAP-Rule" id="MF_00130"/>
    </source>
</evidence>
<keyword evidence="6 13" id="KW-0227">DNA damage</keyword>
<evidence type="ECO:0000256" key="3">
    <source>
        <dbReference type="ARBA" id="ARBA00022722"/>
    </source>
</evidence>
<dbReference type="InterPro" id="IPR004612">
    <property type="entry name" value="Resolv_RecU"/>
</dbReference>
<dbReference type="EC" id="3.1.21.10" evidence="13"/>
<evidence type="ECO:0000256" key="8">
    <source>
        <dbReference type="ARBA" id="ARBA00022842"/>
    </source>
</evidence>
<feature type="site" description="Transition state stabilizer" evidence="13">
    <location>
        <position position="79"/>
    </location>
</feature>
<dbReference type="EMBL" id="ACZL01000014">
    <property type="protein sequence ID" value="EHI55985.1"/>
    <property type="molecule type" value="Genomic_DNA"/>
</dbReference>